<evidence type="ECO:0000259" key="4">
    <source>
        <dbReference type="Pfam" id="PF03496"/>
    </source>
</evidence>
<keyword evidence="7" id="KW-1185">Reference proteome</keyword>
<dbReference type="OrthoDB" id="6432208at2759"/>
<dbReference type="InterPro" id="IPR019734">
    <property type="entry name" value="TPR_rpt"/>
</dbReference>
<evidence type="ECO:0000313" key="5">
    <source>
        <dbReference type="EMBL" id="CAF1251425.1"/>
    </source>
</evidence>
<feature type="domain" description="ADP ribosyltransferase" evidence="4">
    <location>
        <begin position="9"/>
        <end position="176"/>
    </location>
</feature>
<dbReference type="Gene3D" id="3.90.176.10">
    <property type="entry name" value="Toxin ADP-ribosyltransferase, Chain A, domain 1"/>
    <property type="match status" value="1"/>
</dbReference>
<dbReference type="SMART" id="SM00028">
    <property type="entry name" value="TPR"/>
    <property type="match status" value="7"/>
</dbReference>
<dbReference type="SUPFAM" id="SSF48452">
    <property type="entry name" value="TPR-like"/>
    <property type="match status" value="1"/>
</dbReference>
<dbReference type="Proteomes" id="UP000681722">
    <property type="component" value="Unassembled WGS sequence"/>
</dbReference>
<comment type="caution">
    <text evidence="5">The sequence shown here is derived from an EMBL/GenBank/DDBJ whole genome shotgun (WGS) entry which is preliminary data.</text>
</comment>
<dbReference type="PANTHER" id="PTHR45641">
    <property type="entry name" value="TETRATRICOPEPTIDE REPEAT PROTEIN (AFU_ORTHOLOGUE AFUA_6G03870)"/>
    <property type="match status" value="1"/>
</dbReference>
<name>A0A815A384_9BILA</name>
<feature type="repeat" description="TPR" evidence="3">
    <location>
        <begin position="322"/>
        <end position="355"/>
    </location>
</feature>
<dbReference type="PROSITE" id="PS50293">
    <property type="entry name" value="TPR_REGION"/>
    <property type="match status" value="1"/>
</dbReference>
<dbReference type="AlphaFoldDB" id="A0A815A384"/>
<evidence type="ECO:0000313" key="6">
    <source>
        <dbReference type="EMBL" id="CAF4021061.1"/>
    </source>
</evidence>
<dbReference type="PROSITE" id="PS50005">
    <property type="entry name" value="TPR"/>
    <property type="match status" value="2"/>
</dbReference>
<organism evidence="5 7">
    <name type="scientific">Didymodactylos carnosus</name>
    <dbReference type="NCBI Taxonomy" id="1234261"/>
    <lineage>
        <taxon>Eukaryota</taxon>
        <taxon>Metazoa</taxon>
        <taxon>Spiralia</taxon>
        <taxon>Gnathifera</taxon>
        <taxon>Rotifera</taxon>
        <taxon>Eurotatoria</taxon>
        <taxon>Bdelloidea</taxon>
        <taxon>Philodinida</taxon>
        <taxon>Philodinidae</taxon>
        <taxon>Didymodactylos</taxon>
    </lineage>
</organism>
<dbReference type="SUPFAM" id="SSF56399">
    <property type="entry name" value="ADP-ribosylation"/>
    <property type="match status" value="1"/>
</dbReference>
<feature type="repeat" description="TPR" evidence="3">
    <location>
        <begin position="406"/>
        <end position="439"/>
    </location>
</feature>
<evidence type="ECO:0000313" key="7">
    <source>
        <dbReference type="Proteomes" id="UP000663829"/>
    </source>
</evidence>
<evidence type="ECO:0000256" key="3">
    <source>
        <dbReference type="PROSITE-ProRule" id="PRU00339"/>
    </source>
</evidence>
<keyword evidence="1" id="KW-0677">Repeat</keyword>
<dbReference type="PANTHER" id="PTHR45641:SF19">
    <property type="entry name" value="NEPHROCYSTIN-3"/>
    <property type="match status" value="1"/>
</dbReference>
<sequence length="504" mass="58654">MKNIADFDNTYQASNAIRWYTSDSFVYKFINKALRTEDMEVLHTFRFFIVDLCTSLAEKHQEMLDLEVDLPSVVYRGTQMIKEEIESLKNNEGCLIATNGFLSTSRIREVAKVYAGSGAMSSKRRGELHAVVFELELPTNLKSFVFADISYMSKMIDEQEILFDIGTTFIVTSVAFDDVEQNWVIRLTGTDKGHDIVTKEYIDFYRKRMVALTPTIKLGEFLIIVGQFEKARAYFNDLLKLHDQDDVYILFNLAWIDKCQRKYREAREKLDRAYEKENTNDLPCQQKLRDILNDIGTIHVVMDEHEQALNYYQQAMKISSSSAIFNNIGLAYKIQGRYVEALEYFNKAREVSDREWPSGHHEIGITLDNIRQTYNYQGEYSKALDYHLQALHVKQKTLPDDHMDIGISFNNVGFTYNNLGEYDEALTYYQRALQVYQQYLPEIHLEIAVLLDNMATVYYCQKQYTKGLEYLYKALHIEERVEPVSRLTLGRTLNNLGVTLIAHK</sequence>
<dbReference type="Pfam" id="PF13424">
    <property type="entry name" value="TPR_12"/>
    <property type="match status" value="1"/>
</dbReference>
<reference evidence="5" key="1">
    <citation type="submission" date="2021-02" db="EMBL/GenBank/DDBJ databases">
        <authorList>
            <person name="Nowell W R."/>
        </authorList>
    </citation>
    <scope>NUCLEOTIDE SEQUENCE</scope>
</reference>
<dbReference type="EMBL" id="CAJOBC010014708">
    <property type="protein sequence ID" value="CAF4021061.1"/>
    <property type="molecule type" value="Genomic_DNA"/>
</dbReference>
<dbReference type="GO" id="GO:0005576">
    <property type="term" value="C:extracellular region"/>
    <property type="evidence" value="ECO:0007669"/>
    <property type="project" value="InterPro"/>
</dbReference>
<protein>
    <recommendedName>
        <fullName evidence="4">ADP ribosyltransferase domain-containing protein</fullName>
    </recommendedName>
</protein>
<gene>
    <name evidence="5" type="ORF">GPM918_LOCUS26153</name>
    <name evidence="6" type="ORF">SRO942_LOCUS26251</name>
</gene>
<dbReference type="Proteomes" id="UP000663829">
    <property type="component" value="Unassembled WGS sequence"/>
</dbReference>
<dbReference type="Pfam" id="PF03496">
    <property type="entry name" value="ADPrib_exo_Tox"/>
    <property type="match status" value="1"/>
</dbReference>
<dbReference type="Pfam" id="PF13374">
    <property type="entry name" value="TPR_10"/>
    <property type="match status" value="2"/>
</dbReference>
<dbReference type="InterPro" id="IPR011990">
    <property type="entry name" value="TPR-like_helical_dom_sf"/>
</dbReference>
<dbReference type="InterPro" id="IPR003540">
    <property type="entry name" value="ADP-ribosyltransferase"/>
</dbReference>
<dbReference type="EMBL" id="CAJNOQ010010422">
    <property type="protein sequence ID" value="CAF1251425.1"/>
    <property type="molecule type" value="Genomic_DNA"/>
</dbReference>
<evidence type="ECO:0000256" key="2">
    <source>
        <dbReference type="ARBA" id="ARBA00022803"/>
    </source>
</evidence>
<evidence type="ECO:0000256" key="1">
    <source>
        <dbReference type="ARBA" id="ARBA00022737"/>
    </source>
</evidence>
<dbReference type="PROSITE" id="PS51996">
    <property type="entry name" value="TR_MART"/>
    <property type="match status" value="1"/>
</dbReference>
<keyword evidence="2 3" id="KW-0802">TPR repeat</keyword>
<dbReference type="Gene3D" id="1.25.40.10">
    <property type="entry name" value="Tetratricopeptide repeat domain"/>
    <property type="match status" value="2"/>
</dbReference>
<proteinExistence type="predicted"/>
<accession>A0A815A384</accession>
<feature type="non-terminal residue" evidence="5">
    <location>
        <position position="504"/>
    </location>
</feature>